<dbReference type="Gene3D" id="1.10.10.10">
    <property type="entry name" value="Winged helix-like DNA-binding domain superfamily/Winged helix DNA-binding domain"/>
    <property type="match status" value="1"/>
</dbReference>
<dbReference type="InterPro" id="IPR036388">
    <property type="entry name" value="WH-like_DNA-bd_sf"/>
</dbReference>
<dbReference type="InterPro" id="IPR039418">
    <property type="entry name" value="LexA-like"/>
</dbReference>
<dbReference type="PANTHER" id="PTHR33516">
    <property type="entry name" value="LEXA REPRESSOR"/>
    <property type="match status" value="1"/>
</dbReference>
<dbReference type="SUPFAM" id="SSF51306">
    <property type="entry name" value="LexA/Signal peptidase"/>
    <property type="match status" value="1"/>
</dbReference>
<dbReference type="InterPro" id="IPR036390">
    <property type="entry name" value="WH_DNA-bd_sf"/>
</dbReference>
<protein>
    <submittedName>
        <fullName evidence="2">LexA family transcriptional regulator</fullName>
    </submittedName>
</protein>
<dbReference type="InterPro" id="IPR036286">
    <property type="entry name" value="LexA/Signal_pep-like_sf"/>
</dbReference>
<evidence type="ECO:0000313" key="3">
    <source>
        <dbReference type="Proteomes" id="UP000197535"/>
    </source>
</evidence>
<comment type="caution">
    <text evidence="2">The sequence shown here is derived from an EMBL/GenBank/DDBJ whole genome shotgun (WGS) entry which is preliminary data.</text>
</comment>
<dbReference type="RefSeq" id="WP_088710654.1">
    <property type="nucleotide sequence ID" value="NZ_LSTO01000018.1"/>
</dbReference>
<name>A0A254T6F5_9BURK</name>
<dbReference type="Gene3D" id="2.10.109.10">
    <property type="entry name" value="Umud Fragment, subunit A"/>
    <property type="match status" value="1"/>
</dbReference>
<dbReference type="InterPro" id="IPR015927">
    <property type="entry name" value="Peptidase_S24_S26A/B/C"/>
</dbReference>
<organism evidence="2 3">
    <name type="scientific">Noviherbaspirillum denitrificans</name>
    <dbReference type="NCBI Taxonomy" id="1968433"/>
    <lineage>
        <taxon>Bacteria</taxon>
        <taxon>Pseudomonadati</taxon>
        <taxon>Pseudomonadota</taxon>
        <taxon>Betaproteobacteria</taxon>
        <taxon>Burkholderiales</taxon>
        <taxon>Oxalobacteraceae</taxon>
        <taxon>Noviherbaspirillum</taxon>
    </lineage>
</organism>
<dbReference type="SUPFAM" id="SSF46785">
    <property type="entry name" value="Winged helix' DNA-binding domain"/>
    <property type="match status" value="1"/>
</dbReference>
<dbReference type="OrthoDB" id="9802364at2"/>
<feature type="domain" description="Peptidase S24/S26A/S26B/S26C" evidence="1">
    <location>
        <begin position="68"/>
        <end position="182"/>
    </location>
</feature>
<proteinExistence type="predicted"/>
<dbReference type="Pfam" id="PF00717">
    <property type="entry name" value="Peptidase_S24"/>
    <property type="match status" value="1"/>
</dbReference>
<dbReference type="CDD" id="cd06529">
    <property type="entry name" value="S24_LexA-like"/>
    <property type="match status" value="1"/>
</dbReference>
<sequence length="191" mass="20965">MQDEKHLAALRTYWKRNQAFPAMAKLCEVAGLSSTSSVFALVGRLVDAGYLDRVEGRIATTKKFFAHPVVNTVRAGLPQPASQDSVELITIDDCLIDDPNRAVLCRVRDDSMKDVGLLGGDLVVVEKNAATKPGDIVVAIVDGDIAVKTLRLDDRQRYYLEAANSAYPDIHPSGSLEIFGVVTGSFRRYRR</sequence>
<dbReference type="InterPro" id="IPR050077">
    <property type="entry name" value="LexA_repressor"/>
</dbReference>
<dbReference type="EMBL" id="LSTO01000018">
    <property type="protein sequence ID" value="OWW18185.1"/>
    <property type="molecule type" value="Genomic_DNA"/>
</dbReference>
<gene>
    <name evidence="2" type="ORF">AYR66_01825</name>
</gene>
<dbReference type="PANTHER" id="PTHR33516:SF2">
    <property type="entry name" value="LEXA REPRESSOR-RELATED"/>
    <property type="match status" value="1"/>
</dbReference>
<dbReference type="Proteomes" id="UP000197535">
    <property type="component" value="Unassembled WGS sequence"/>
</dbReference>
<reference evidence="2 3" key="1">
    <citation type="submission" date="2016-02" db="EMBL/GenBank/DDBJ databases">
        <authorList>
            <person name="Wen L."/>
            <person name="He K."/>
            <person name="Yang H."/>
        </authorList>
    </citation>
    <scope>NUCLEOTIDE SEQUENCE [LARGE SCALE GENOMIC DNA]</scope>
    <source>
        <strain evidence="2 3">TSA40</strain>
    </source>
</reference>
<evidence type="ECO:0000313" key="2">
    <source>
        <dbReference type="EMBL" id="OWW18185.1"/>
    </source>
</evidence>
<keyword evidence="3" id="KW-1185">Reference proteome</keyword>
<dbReference type="AlphaFoldDB" id="A0A254T6F5"/>
<evidence type="ECO:0000259" key="1">
    <source>
        <dbReference type="Pfam" id="PF00717"/>
    </source>
</evidence>
<accession>A0A254T6F5</accession>